<dbReference type="SUPFAM" id="SSF53187">
    <property type="entry name" value="Zn-dependent exopeptidases"/>
    <property type="match status" value="1"/>
</dbReference>
<dbReference type="OrthoDB" id="10041421at2759"/>
<dbReference type="AlphaFoldDB" id="A0A9N9I8U9"/>
<dbReference type="GO" id="GO:0005737">
    <property type="term" value="C:cytoplasm"/>
    <property type="evidence" value="ECO:0007669"/>
    <property type="project" value="InterPro"/>
</dbReference>
<dbReference type="Proteomes" id="UP000789508">
    <property type="component" value="Unassembled WGS sequence"/>
</dbReference>
<sequence length="255" mass="28077">MLSFAKIPKINGEPAVETSNVQSGKYDGLVLIYSNLESLKPSSLSAPFAETIQTYASIDNKFGQEVSLIADSNAVGGRLVLAPTGSLDDDVDDVRRFAEATQKATARAIEAGIRKPLYHFVDKPSADNEDYVNFVQVSLLGILDAAFEQITFREHRPKTWNKIDEVGIVLEGLVEPENFSKILEQVEAIESGKRIAKDLGSPDPERMTPSNFTNYLREVFETSENIEVTVIEDIAIIEEEYPLLHAVTRASLAGT</sequence>
<accession>A0A9N9I8U9</accession>
<organism evidence="1 2">
    <name type="scientific">Ambispora leptoticha</name>
    <dbReference type="NCBI Taxonomy" id="144679"/>
    <lineage>
        <taxon>Eukaryota</taxon>
        <taxon>Fungi</taxon>
        <taxon>Fungi incertae sedis</taxon>
        <taxon>Mucoromycota</taxon>
        <taxon>Glomeromycotina</taxon>
        <taxon>Glomeromycetes</taxon>
        <taxon>Archaeosporales</taxon>
        <taxon>Ambisporaceae</taxon>
        <taxon>Ambispora</taxon>
    </lineage>
</organism>
<dbReference type="InterPro" id="IPR011356">
    <property type="entry name" value="Leucine_aapep/pepB"/>
</dbReference>
<dbReference type="EMBL" id="CAJVPS010028051">
    <property type="protein sequence ID" value="CAG8725427.1"/>
    <property type="molecule type" value="Genomic_DNA"/>
</dbReference>
<comment type="caution">
    <text evidence="1">The sequence shown here is derived from an EMBL/GenBank/DDBJ whole genome shotgun (WGS) entry which is preliminary data.</text>
</comment>
<reference evidence="1" key="1">
    <citation type="submission" date="2021-06" db="EMBL/GenBank/DDBJ databases">
        <authorList>
            <person name="Kallberg Y."/>
            <person name="Tangrot J."/>
            <person name="Rosling A."/>
        </authorList>
    </citation>
    <scope>NUCLEOTIDE SEQUENCE</scope>
    <source>
        <strain evidence="1">FL130A</strain>
    </source>
</reference>
<gene>
    <name evidence="1" type="ORF">ALEPTO_LOCUS12416</name>
</gene>
<dbReference type="GO" id="GO:0070006">
    <property type="term" value="F:metalloaminopeptidase activity"/>
    <property type="evidence" value="ECO:0007669"/>
    <property type="project" value="InterPro"/>
</dbReference>
<dbReference type="GO" id="GO:0006508">
    <property type="term" value="P:proteolysis"/>
    <property type="evidence" value="ECO:0007669"/>
    <property type="project" value="TreeGrafter"/>
</dbReference>
<evidence type="ECO:0000313" key="1">
    <source>
        <dbReference type="EMBL" id="CAG8725427.1"/>
    </source>
</evidence>
<dbReference type="PANTHER" id="PTHR11963">
    <property type="entry name" value="LEUCINE AMINOPEPTIDASE-RELATED"/>
    <property type="match status" value="1"/>
</dbReference>
<dbReference type="GO" id="GO:0030145">
    <property type="term" value="F:manganese ion binding"/>
    <property type="evidence" value="ECO:0007669"/>
    <property type="project" value="InterPro"/>
</dbReference>
<dbReference type="Gene3D" id="3.40.630.10">
    <property type="entry name" value="Zn peptidases"/>
    <property type="match status" value="1"/>
</dbReference>
<evidence type="ECO:0000313" key="2">
    <source>
        <dbReference type="Proteomes" id="UP000789508"/>
    </source>
</evidence>
<proteinExistence type="predicted"/>
<name>A0A9N9I8U9_9GLOM</name>
<keyword evidence="2" id="KW-1185">Reference proteome</keyword>
<dbReference type="PANTHER" id="PTHR11963:SF48">
    <property type="entry name" value="DIPEPTIDASE B, ISOFORM A"/>
    <property type="match status" value="1"/>
</dbReference>
<feature type="non-terminal residue" evidence="1">
    <location>
        <position position="255"/>
    </location>
</feature>
<protein>
    <submittedName>
        <fullName evidence="1">2785_t:CDS:1</fullName>
    </submittedName>
</protein>